<accession>A0A2Z5G0R2</accession>
<keyword evidence="2" id="KW-1185">Reference proteome</keyword>
<dbReference type="KEGG" id="abas:ACPOL_3067"/>
<proteinExistence type="predicted"/>
<gene>
    <name evidence="1" type="ORF">ACPOL_3067</name>
</gene>
<dbReference type="Proteomes" id="UP000253606">
    <property type="component" value="Chromosome"/>
</dbReference>
<sequence>MPIDETLPSLIHPKQATMRHERDGLLAATYGKQINFG</sequence>
<evidence type="ECO:0000313" key="2">
    <source>
        <dbReference type="Proteomes" id="UP000253606"/>
    </source>
</evidence>
<evidence type="ECO:0000313" key="1">
    <source>
        <dbReference type="EMBL" id="AXC12364.1"/>
    </source>
</evidence>
<name>A0A2Z5G0R2_9BACT</name>
<protein>
    <submittedName>
        <fullName evidence="1">Uncharacterized protein</fullName>
    </submittedName>
</protein>
<organism evidence="1 2">
    <name type="scientific">Acidisarcina polymorpha</name>
    <dbReference type="NCBI Taxonomy" id="2211140"/>
    <lineage>
        <taxon>Bacteria</taxon>
        <taxon>Pseudomonadati</taxon>
        <taxon>Acidobacteriota</taxon>
        <taxon>Terriglobia</taxon>
        <taxon>Terriglobales</taxon>
        <taxon>Acidobacteriaceae</taxon>
        <taxon>Acidisarcina</taxon>
    </lineage>
</organism>
<dbReference type="AlphaFoldDB" id="A0A2Z5G0R2"/>
<reference evidence="1 2" key="1">
    <citation type="journal article" date="2018" name="Front. Microbiol.">
        <title>Hydrolytic Capabilities as a Key to Environmental Success: Chitinolytic and Cellulolytic Acidobacteria From Acidic Sub-arctic Soils and Boreal Peatlands.</title>
        <authorList>
            <person name="Belova S.E."/>
            <person name="Ravin N.V."/>
            <person name="Pankratov T.A."/>
            <person name="Rakitin A.L."/>
            <person name="Ivanova A.A."/>
            <person name="Beletsky A.V."/>
            <person name="Mardanov A.V."/>
            <person name="Sinninghe Damste J.S."/>
            <person name="Dedysh S.N."/>
        </authorList>
    </citation>
    <scope>NUCLEOTIDE SEQUENCE [LARGE SCALE GENOMIC DNA]</scope>
    <source>
        <strain evidence="1 2">SBC82</strain>
    </source>
</reference>
<dbReference type="EMBL" id="CP030840">
    <property type="protein sequence ID" value="AXC12364.1"/>
    <property type="molecule type" value="Genomic_DNA"/>
</dbReference>